<dbReference type="AlphaFoldDB" id="A0A9P7IZW0"/>
<accession>A0A9P7IZW0</accession>
<dbReference type="Gene3D" id="3.30.420.10">
    <property type="entry name" value="Ribonuclease H-like superfamily/Ribonuclease H"/>
    <property type="match status" value="1"/>
</dbReference>
<dbReference type="EMBL" id="JABBWG010000188">
    <property type="protein sequence ID" value="KAG1797996.1"/>
    <property type="molecule type" value="Genomic_DNA"/>
</dbReference>
<protein>
    <submittedName>
        <fullName evidence="1">Uncharacterized protein</fullName>
    </submittedName>
</protein>
<name>A0A9P7IZW0_9AGAM</name>
<evidence type="ECO:0000313" key="2">
    <source>
        <dbReference type="Proteomes" id="UP000807769"/>
    </source>
</evidence>
<reference evidence="1" key="1">
    <citation type="journal article" date="2020" name="New Phytol.">
        <title>Comparative genomics reveals dynamic genome evolution in host specialist ectomycorrhizal fungi.</title>
        <authorList>
            <person name="Lofgren L.A."/>
            <person name="Nguyen N.H."/>
            <person name="Vilgalys R."/>
            <person name="Ruytinx J."/>
            <person name="Liao H.L."/>
            <person name="Branco S."/>
            <person name="Kuo A."/>
            <person name="LaButti K."/>
            <person name="Lipzen A."/>
            <person name="Andreopoulos W."/>
            <person name="Pangilinan J."/>
            <person name="Riley R."/>
            <person name="Hundley H."/>
            <person name="Na H."/>
            <person name="Barry K."/>
            <person name="Grigoriev I.V."/>
            <person name="Stajich J.E."/>
            <person name="Kennedy P.G."/>
        </authorList>
    </citation>
    <scope>NUCLEOTIDE SEQUENCE</scope>
    <source>
        <strain evidence="1">MN1</strain>
    </source>
</reference>
<comment type="caution">
    <text evidence="1">The sequence shown here is derived from an EMBL/GenBank/DDBJ whole genome shotgun (WGS) entry which is preliminary data.</text>
</comment>
<gene>
    <name evidence="1" type="ORF">BJ212DRAFT_1450390</name>
</gene>
<dbReference type="Proteomes" id="UP000807769">
    <property type="component" value="Unassembled WGS sequence"/>
</dbReference>
<dbReference type="GeneID" id="64632824"/>
<organism evidence="1 2">
    <name type="scientific">Suillus subaureus</name>
    <dbReference type="NCBI Taxonomy" id="48587"/>
    <lineage>
        <taxon>Eukaryota</taxon>
        <taxon>Fungi</taxon>
        <taxon>Dikarya</taxon>
        <taxon>Basidiomycota</taxon>
        <taxon>Agaricomycotina</taxon>
        <taxon>Agaricomycetes</taxon>
        <taxon>Agaricomycetidae</taxon>
        <taxon>Boletales</taxon>
        <taxon>Suillineae</taxon>
        <taxon>Suillaceae</taxon>
        <taxon>Suillus</taxon>
    </lineage>
</organism>
<dbReference type="RefSeq" id="XP_041185559.1">
    <property type="nucleotide sequence ID" value="XM_041338808.1"/>
</dbReference>
<dbReference type="GO" id="GO:0003676">
    <property type="term" value="F:nucleic acid binding"/>
    <property type="evidence" value="ECO:0007669"/>
    <property type="project" value="InterPro"/>
</dbReference>
<proteinExistence type="predicted"/>
<dbReference type="InterPro" id="IPR036397">
    <property type="entry name" value="RNaseH_sf"/>
</dbReference>
<evidence type="ECO:0000313" key="1">
    <source>
        <dbReference type="EMBL" id="KAG1797996.1"/>
    </source>
</evidence>
<dbReference type="OrthoDB" id="2449121at2759"/>
<keyword evidence="2" id="KW-1185">Reference proteome</keyword>
<sequence>MPKNHRKVAAAHARATRCNSTLGHLCIFLLKFHCKLNFIEYFWGKVKKYLQDNCNGTFKTLKKNMPLAMQSVQLSTIRLWEHCMHHWMEAYQTGLSTKDAQFQVKQFSSTKYKSHRCIPETLARIFD</sequence>